<dbReference type="AlphaFoldDB" id="A0A518CYY2"/>
<dbReference type="RefSeq" id="WP_145185931.1">
    <property type="nucleotide sequence ID" value="NZ_CP036290.1"/>
</dbReference>
<name>A0A518CYY2_9BACT</name>
<protein>
    <recommendedName>
        <fullName evidence="3">DUF1844 domain-containing protein</fullName>
    </recommendedName>
</protein>
<dbReference type="InterPro" id="IPR014995">
    <property type="entry name" value="DUF1844"/>
</dbReference>
<organism evidence="1 2">
    <name type="scientific">Rohdeia mirabilis</name>
    <dbReference type="NCBI Taxonomy" id="2528008"/>
    <lineage>
        <taxon>Bacteria</taxon>
        <taxon>Pseudomonadati</taxon>
        <taxon>Planctomycetota</taxon>
        <taxon>Planctomycetia</taxon>
        <taxon>Planctomycetia incertae sedis</taxon>
        <taxon>Rohdeia</taxon>
    </lineage>
</organism>
<evidence type="ECO:0000313" key="1">
    <source>
        <dbReference type="EMBL" id="QDU84426.1"/>
    </source>
</evidence>
<keyword evidence="2" id="KW-1185">Reference proteome</keyword>
<dbReference type="EMBL" id="CP036290">
    <property type="protein sequence ID" value="QDU84426.1"/>
    <property type="molecule type" value="Genomic_DNA"/>
</dbReference>
<dbReference type="OrthoDB" id="9799618at2"/>
<dbReference type="Pfam" id="PF08899">
    <property type="entry name" value="DUF1844"/>
    <property type="match status" value="1"/>
</dbReference>
<reference evidence="1 2" key="1">
    <citation type="submission" date="2019-02" db="EMBL/GenBank/DDBJ databases">
        <title>Deep-cultivation of Planctomycetes and their phenomic and genomic characterization uncovers novel biology.</title>
        <authorList>
            <person name="Wiegand S."/>
            <person name="Jogler M."/>
            <person name="Boedeker C."/>
            <person name="Pinto D."/>
            <person name="Vollmers J."/>
            <person name="Rivas-Marin E."/>
            <person name="Kohn T."/>
            <person name="Peeters S.H."/>
            <person name="Heuer A."/>
            <person name="Rast P."/>
            <person name="Oberbeckmann S."/>
            <person name="Bunk B."/>
            <person name="Jeske O."/>
            <person name="Meyerdierks A."/>
            <person name="Storesund J.E."/>
            <person name="Kallscheuer N."/>
            <person name="Luecker S."/>
            <person name="Lage O.M."/>
            <person name="Pohl T."/>
            <person name="Merkel B.J."/>
            <person name="Hornburger P."/>
            <person name="Mueller R.-W."/>
            <person name="Bruemmer F."/>
            <person name="Labrenz M."/>
            <person name="Spormann A.M."/>
            <person name="Op den Camp H."/>
            <person name="Overmann J."/>
            <person name="Amann R."/>
            <person name="Jetten M.S.M."/>
            <person name="Mascher T."/>
            <person name="Medema M.H."/>
            <person name="Devos D.P."/>
            <person name="Kaster A.-K."/>
            <person name="Ovreas L."/>
            <person name="Rohde M."/>
            <person name="Galperin M.Y."/>
            <person name="Jogler C."/>
        </authorList>
    </citation>
    <scope>NUCLEOTIDE SEQUENCE [LARGE SCALE GENOMIC DNA]</scope>
    <source>
        <strain evidence="1 2">Pla163</strain>
    </source>
</reference>
<evidence type="ECO:0000313" key="2">
    <source>
        <dbReference type="Proteomes" id="UP000319342"/>
    </source>
</evidence>
<proteinExistence type="predicted"/>
<accession>A0A518CYY2</accession>
<gene>
    <name evidence="1" type="ORF">Pla163_15340</name>
</gene>
<sequence length="91" mass="10005">MNGHDDDDGIDPALAGGDFKLFVTRLGIQALIALGVIENPVTGEKVENEVQARMLEADLGMLLRKTEGNLEPDEADKLREVLSSMRERLSR</sequence>
<evidence type="ECO:0008006" key="3">
    <source>
        <dbReference type="Google" id="ProtNLM"/>
    </source>
</evidence>
<dbReference type="Proteomes" id="UP000319342">
    <property type="component" value="Chromosome"/>
</dbReference>